<comment type="caution">
    <text evidence="2">The sequence shown here is derived from an EMBL/GenBank/DDBJ whole genome shotgun (WGS) entry which is preliminary data.</text>
</comment>
<protein>
    <recommendedName>
        <fullName evidence="1">DRTGG domain-containing protein</fullName>
    </recommendedName>
</protein>
<dbReference type="InterPro" id="IPR010766">
    <property type="entry name" value="DRTGG"/>
</dbReference>
<feature type="domain" description="DRTGG" evidence="1">
    <location>
        <begin position="6"/>
        <end position="104"/>
    </location>
</feature>
<proteinExistence type="predicted"/>
<accession>A0A9D2DS82</accession>
<evidence type="ECO:0000313" key="2">
    <source>
        <dbReference type="EMBL" id="HIZ22242.1"/>
    </source>
</evidence>
<evidence type="ECO:0000259" key="1">
    <source>
        <dbReference type="Pfam" id="PF07085"/>
    </source>
</evidence>
<dbReference type="InterPro" id="IPR028979">
    <property type="entry name" value="Ser_kin/Pase_Hpr-like_N_sf"/>
</dbReference>
<name>A0A9D2DS82_9FIRM</name>
<dbReference type="EMBL" id="DXBU01000077">
    <property type="protein sequence ID" value="HIZ22242.1"/>
    <property type="molecule type" value="Genomic_DNA"/>
</dbReference>
<reference evidence="2" key="2">
    <citation type="submission" date="2021-04" db="EMBL/GenBank/DDBJ databases">
        <authorList>
            <person name="Gilroy R."/>
        </authorList>
    </citation>
    <scope>NUCLEOTIDE SEQUENCE</scope>
    <source>
        <strain evidence="2">14324</strain>
    </source>
</reference>
<reference evidence="2" key="1">
    <citation type="journal article" date="2021" name="PeerJ">
        <title>Extensive microbial diversity within the chicken gut microbiome revealed by metagenomics and culture.</title>
        <authorList>
            <person name="Gilroy R."/>
            <person name="Ravi A."/>
            <person name="Getino M."/>
            <person name="Pursley I."/>
            <person name="Horton D.L."/>
            <person name="Alikhan N.F."/>
            <person name="Baker D."/>
            <person name="Gharbi K."/>
            <person name="Hall N."/>
            <person name="Watson M."/>
            <person name="Adriaenssens E.M."/>
            <person name="Foster-Nyarko E."/>
            <person name="Jarju S."/>
            <person name="Secka A."/>
            <person name="Antonio M."/>
            <person name="Oren A."/>
            <person name="Chaudhuri R.R."/>
            <person name="La Ragione R."/>
            <person name="Hildebrand F."/>
            <person name="Pallen M.J."/>
        </authorList>
    </citation>
    <scope>NUCLEOTIDE SEQUENCE</scope>
    <source>
        <strain evidence="2">14324</strain>
    </source>
</reference>
<gene>
    <name evidence="2" type="ORF">IAA21_05520</name>
</gene>
<organism evidence="2 3">
    <name type="scientific">Candidatus Blautia faecigallinarum</name>
    <dbReference type="NCBI Taxonomy" id="2838488"/>
    <lineage>
        <taxon>Bacteria</taxon>
        <taxon>Bacillati</taxon>
        <taxon>Bacillota</taxon>
        <taxon>Clostridia</taxon>
        <taxon>Lachnospirales</taxon>
        <taxon>Lachnospiraceae</taxon>
        <taxon>Blautia</taxon>
    </lineage>
</organism>
<dbReference type="Gene3D" id="3.40.1390.20">
    <property type="entry name" value="HprK N-terminal domain-like"/>
    <property type="match status" value="1"/>
</dbReference>
<dbReference type="SUPFAM" id="SSF75138">
    <property type="entry name" value="HprK N-terminal domain-like"/>
    <property type="match status" value="1"/>
</dbReference>
<dbReference type="Proteomes" id="UP000824041">
    <property type="component" value="Unassembled WGS sequence"/>
</dbReference>
<dbReference type="AlphaFoldDB" id="A0A9D2DS82"/>
<evidence type="ECO:0000313" key="3">
    <source>
        <dbReference type="Proteomes" id="UP000824041"/>
    </source>
</evidence>
<sequence length="114" mass="12516">MTIGTIQNLLGAQVLFGEELLDLDAEFVFSSDMMSDVLAYAEEQSILVTGLCNPQVVRTAEMLDIVCIIFVRGKSPDEHILRLAQEKNIVILTTVHHMFTTCGILYSNGLRGGA</sequence>
<dbReference type="Pfam" id="PF07085">
    <property type="entry name" value="DRTGG"/>
    <property type="match status" value="1"/>
</dbReference>